<evidence type="ECO:0000259" key="3">
    <source>
        <dbReference type="Pfam" id="PF03724"/>
    </source>
</evidence>
<feature type="domain" description="DUF306" evidence="3">
    <location>
        <begin position="54"/>
        <end position="111"/>
    </location>
</feature>
<name>A0A852SPB7_9MICO</name>
<dbReference type="Pfam" id="PF03724">
    <property type="entry name" value="META"/>
    <property type="match status" value="1"/>
</dbReference>
<keyword evidence="2" id="KW-0732">Signal</keyword>
<proteinExistence type="predicted"/>
<feature type="chain" id="PRO_5038669405" evidence="2">
    <location>
        <begin position="24"/>
        <end position="138"/>
    </location>
</feature>
<organism evidence="4 5">
    <name type="scientific">Herbiconiux flava</name>
    <dbReference type="NCBI Taxonomy" id="881268"/>
    <lineage>
        <taxon>Bacteria</taxon>
        <taxon>Bacillati</taxon>
        <taxon>Actinomycetota</taxon>
        <taxon>Actinomycetes</taxon>
        <taxon>Micrococcales</taxon>
        <taxon>Microbacteriaceae</taxon>
        <taxon>Herbiconiux</taxon>
    </lineage>
</organism>
<comment type="caution">
    <text evidence="4">The sequence shown here is derived from an EMBL/GenBank/DDBJ whole genome shotgun (WGS) entry which is preliminary data.</text>
</comment>
<dbReference type="Gene3D" id="2.40.128.270">
    <property type="match status" value="1"/>
</dbReference>
<dbReference type="InterPro" id="IPR005184">
    <property type="entry name" value="DUF306_Meta_HslJ"/>
</dbReference>
<keyword evidence="5" id="KW-1185">Reference proteome</keyword>
<feature type="region of interest" description="Disordered" evidence="1">
    <location>
        <begin position="25"/>
        <end position="51"/>
    </location>
</feature>
<dbReference type="PROSITE" id="PS51257">
    <property type="entry name" value="PROKAR_LIPOPROTEIN"/>
    <property type="match status" value="1"/>
</dbReference>
<dbReference type="Proteomes" id="UP000549913">
    <property type="component" value="Unassembled WGS sequence"/>
</dbReference>
<accession>A0A852SPB7</accession>
<evidence type="ECO:0000313" key="5">
    <source>
        <dbReference type="Proteomes" id="UP000549913"/>
    </source>
</evidence>
<dbReference type="EMBL" id="JACCBM010000001">
    <property type="protein sequence ID" value="NYD70645.1"/>
    <property type="molecule type" value="Genomic_DNA"/>
</dbReference>
<protein>
    <submittedName>
        <fullName evidence="4">Heat shock protein HslJ</fullName>
    </submittedName>
</protein>
<reference evidence="4 5" key="1">
    <citation type="submission" date="2020-07" db="EMBL/GenBank/DDBJ databases">
        <title>Sequencing the genomes of 1000 actinobacteria strains.</title>
        <authorList>
            <person name="Klenk H.-P."/>
        </authorList>
    </citation>
    <scope>NUCLEOTIDE SEQUENCE [LARGE SCALE GENOMIC DNA]</scope>
    <source>
        <strain evidence="4 5">DSM 26474</strain>
    </source>
</reference>
<evidence type="ECO:0000313" key="4">
    <source>
        <dbReference type="EMBL" id="NYD70645.1"/>
    </source>
</evidence>
<gene>
    <name evidence="4" type="ORF">BJ984_001803</name>
</gene>
<dbReference type="RefSeq" id="WP_179547743.1">
    <property type="nucleotide sequence ID" value="NZ_BSEW01000001.1"/>
</dbReference>
<evidence type="ECO:0000256" key="2">
    <source>
        <dbReference type="SAM" id="SignalP"/>
    </source>
</evidence>
<feature type="signal peptide" evidence="2">
    <location>
        <begin position="1"/>
        <end position="23"/>
    </location>
</feature>
<dbReference type="AlphaFoldDB" id="A0A852SPB7"/>
<evidence type="ECO:0000256" key="1">
    <source>
        <dbReference type="SAM" id="MobiDB-lite"/>
    </source>
</evidence>
<feature type="compositionally biased region" description="Low complexity" evidence="1">
    <location>
        <begin position="25"/>
        <end position="42"/>
    </location>
</feature>
<keyword evidence="4" id="KW-0346">Stress response</keyword>
<dbReference type="InterPro" id="IPR038670">
    <property type="entry name" value="HslJ-like_sf"/>
</dbReference>
<sequence>MTARSFVTAVVLLVAASALSGCASSQNASGDDSGDAQSSPSAMSPADLEGEWRAEAPDEARLSFDADGAVRGTDGCNGVSGTTTVSGDEVTFDLDLSTLRACVGVTTSFSQLGSAVVEGDVMMTRTVDGTEIVQLRRQ</sequence>